<keyword evidence="2" id="KW-1185">Reference proteome</keyword>
<evidence type="ECO:0000313" key="2">
    <source>
        <dbReference type="Proteomes" id="UP001168540"/>
    </source>
</evidence>
<name>A0ABT7XNS8_9NEIS</name>
<dbReference type="EMBL" id="JAUEDK010000017">
    <property type="protein sequence ID" value="MDN0075395.1"/>
    <property type="molecule type" value="Genomic_DNA"/>
</dbReference>
<gene>
    <name evidence="1" type="ORF">QU481_10880</name>
</gene>
<comment type="caution">
    <text evidence="1">The sequence shown here is derived from an EMBL/GenBank/DDBJ whole genome shotgun (WGS) entry which is preliminary data.</text>
</comment>
<reference evidence="1" key="1">
    <citation type="submission" date="2023-06" db="EMBL/GenBank/DDBJ databases">
        <authorList>
            <person name="Zhang S."/>
        </authorList>
    </citation>
    <scope>NUCLEOTIDE SEQUENCE</scope>
    <source>
        <strain evidence="1">SG2303</strain>
    </source>
</reference>
<protein>
    <submittedName>
        <fullName evidence="1">Uncharacterized protein</fullName>
    </submittedName>
</protein>
<evidence type="ECO:0000313" key="1">
    <source>
        <dbReference type="EMBL" id="MDN0075395.1"/>
    </source>
</evidence>
<proteinExistence type="predicted"/>
<organism evidence="1 2">
    <name type="scientific">Crenobacter oryzisoli</name>
    <dbReference type="NCBI Taxonomy" id="3056844"/>
    <lineage>
        <taxon>Bacteria</taxon>
        <taxon>Pseudomonadati</taxon>
        <taxon>Pseudomonadota</taxon>
        <taxon>Betaproteobacteria</taxon>
        <taxon>Neisseriales</taxon>
        <taxon>Neisseriaceae</taxon>
        <taxon>Crenobacter</taxon>
    </lineage>
</organism>
<sequence>MLRNIRDDRPSRALPILRRVLAARVVPQQKLTELYLQRETLRLKHVLHTLAIELGFANWESCKRQIDHCPAALLDRYRFDNGAYGDFETNWFPDEATARKWLQTNSGHVVRYGTRPWRFWITRSNRR</sequence>
<accession>A0ABT7XNS8</accession>
<dbReference type="Proteomes" id="UP001168540">
    <property type="component" value="Unassembled WGS sequence"/>
</dbReference>
<dbReference type="RefSeq" id="WP_289830002.1">
    <property type="nucleotide sequence ID" value="NZ_JAUEDK010000017.1"/>
</dbReference>